<sequence>MSKAKRPKNSDTQKKGKSAHSELGGGLDRIAELAAAHPHLEEELTSIAELVIAKLDEKGTSQPHESDDKKASEQQNVEKVTKRQKGSSSKMANKIKETTYANTKLNKVKLNWKEVYYTNCPLVSASNVDEGIGLTKKEFKKIGVNYRYLRSTPENDWYPHYIHNMDNLIRFGGLFPAIDVRGNLKETCLLGVTQMPAEGGVMMVRSGDDIYKMSDLKGKKIGLSKSMNKIKDDWWRIQEHQGIELMLRMNDMTMDDIELVEFPYADDWYNDPEMLKSSVMELSIDLWLKRDHKHDLAFRPLESALEKGTIDAMYTQTKPLQQLSEDTGKFAAIEDLSRYPDWRLQVANIPAAITCTKVMADKHPELAVTFMKGMIRAGRWANENKRAAAEILDQQTFYRDVEHTYQGIRDVDLVPNLSLLNVASVEIGKNFMFSHGYIKNDFDVSEWAAPEFLEQAGRELLEEEWKKRSTAKLPEAADPLAGGGKLG</sequence>
<accession>A0A5C6D7E9</accession>
<dbReference type="EMBL" id="SJPV01000020">
    <property type="protein sequence ID" value="TWU30809.1"/>
    <property type="molecule type" value="Genomic_DNA"/>
</dbReference>
<feature type="region of interest" description="Disordered" evidence="1">
    <location>
        <begin position="468"/>
        <end position="487"/>
    </location>
</feature>
<evidence type="ECO:0000313" key="2">
    <source>
        <dbReference type="EMBL" id="TWU30809.1"/>
    </source>
</evidence>
<feature type="compositionally biased region" description="Basic and acidic residues" evidence="1">
    <location>
        <begin position="55"/>
        <end position="72"/>
    </location>
</feature>
<dbReference type="OrthoDB" id="1550275at2"/>
<comment type="caution">
    <text evidence="2">The sequence shown here is derived from an EMBL/GenBank/DDBJ whole genome shotgun (WGS) entry which is preliminary data.</text>
</comment>
<keyword evidence="3" id="KW-1185">Reference proteome</keyword>
<dbReference type="Gene3D" id="3.40.190.10">
    <property type="entry name" value="Periplasmic binding protein-like II"/>
    <property type="match status" value="1"/>
</dbReference>
<dbReference type="PANTHER" id="PTHR30024">
    <property type="entry name" value="ALIPHATIC SULFONATES-BINDING PROTEIN-RELATED"/>
    <property type="match status" value="1"/>
</dbReference>
<dbReference type="RefSeq" id="WP_146531195.1">
    <property type="nucleotide sequence ID" value="NZ_SJPV01000020.1"/>
</dbReference>
<protein>
    <submittedName>
        <fullName evidence="2">2'-hydroxybiphenyl-2-sulfinate desulfinase</fullName>
        <ecNumber evidence="2">3.13.1.3</ecNumber>
    </submittedName>
</protein>
<dbReference type="Gene3D" id="3.40.190.270">
    <property type="match status" value="1"/>
</dbReference>
<organism evidence="2 3">
    <name type="scientific">Novipirellula artificiosorum</name>
    <dbReference type="NCBI Taxonomy" id="2528016"/>
    <lineage>
        <taxon>Bacteria</taxon>
        <taxon>Pseudomonadati</taxon>
        <taxon>Planctomycetota</taxon>
        <taxon>Planctomycetia</taxon>
        <taxon>Pirellulales</taxon>
        <taxon>Pirellulaceae</taxon>
        <taxon>Novipirellula</taxon>
    </lineage>
</organism>
<feature type="region of interest" description="Disordered" evidence="1">
    <location>
        <begin position="55"/>
        <end position="94"/>
    </location>
</feature>
<reference evidence="2 3" key="1">
    <citation type="submission" date="2019-02" db="EMBL/GenBank/DDBJ databases">
        <title>Deep-cultivation of Planctomycetes and their phenomic and genomic characterization uncovers novel biology.</title>
        <authorList>
            <person name="Wiegand S."/>
            <person name="Jogler M."/>
            <person name="Boedeker C."/>
            <person name="Pinto D."/>
            <person name="Vollmers J."/>
            <person name="Rivas-Marin E."/>
            <person name="Kohn T."/>
            <person name="Peeters S.H."/>
            <person name="Heuer A."/>
            <person name="Rast P."/>
            <person name="Oberbeckmann S."/>
            <person name="Bunk B."/>
            <person name="Jeske O."/>
            <person name="Meyerdierks A."/>
            <person name="Storesund J.E."/>
            <person name="Kallscheuer N."/>
            <person name="Luecker S."/>
            <person name="Lage O.M."/>
            <person name="Pohl T."/>
            <person name="Merkel B.J."/>
            <person name="Hornburger P."/>
            <person name="Mueller R.-W."/>
            <person name="Bruemmer F."/>
            <person name="Labrenz M."/>
            <person name="Spormann A.M."/>
            <person name="Op Den Camp H."/>
            <person name="Overmann J."/>
            <person name="Amann R."/>
            <person name="Jetten M.S.M."/>
            <person name="Mascher T."/>
            <person name="Medema M.H."/>
            <person name="Devos D.P."/>
            <person name="Kaster A.-K."/>
            <person name="Ovreas L."/>
            <person name="Rohde M."/>
            <person name="Galperin M.Y."/>
            <person name="Jogler C."/>
        </authorList>
    </citation>
    <scope>NUCLEOTIDE SEQUENCE [LARGE SCALE GENOMIC DNA]</scope>
    <source>
        <strain evidence="2 3">Poly41</strain>
    </source>
</reference>
<proteinExistence type="predicted"/>
<evidence type="ECO:0000313" key="3">
    <source>
        <dbReference type="Proteomes" id="UP000319143"/>
    </source>
</evidence>
<gene>
    <name evidence="2" type="primary">soxB_1</name>
    <name evidence="2" type="ORF">Poly41_65030</name>
</gene>
<evidence type="ECO:0000256" key="1">
    <source>
        <dbReference type="SAM" id="MobiDB-lite"/>
    </source>
</evidence>
<feature type="region of interest" description="Disordered" evidence="1">
    <location>
        <begin position="1"/>
        <end position="25"/>
    </location>
</feature>
<dbReference type="PANTHER" id="PTHR30024:SF21">
    <property type="entry name" value="ABC TRANSPORTER SUBSTRATE-BINDING PROTEIN"/>
    <property type="match status" value="1"/>
</dbReference>
<dbReference type="Proteomes" id="UP000319143">
    <property type="component" value="Unassembled WGS sequence"/>
</dbReference>
<dbReference type="SUPFAM" id="SSF53850">
    <property type="entry name" value="Periplasmic binding protein-like II"/>
    <property type="match status" value="1"/>
</dbReference>
<dbReference type="AlphaFoldDB" id="A0A5C6D7E9"/>
<name>A0A5C6D7E9_9BACT</name>
<dbReference type="GO" id="GO:0018740">
    <property type="term" value="F:2'-hydroxybiphenyl-2-sulfinate desulfinase activity"/>
    <property type="evidence" value="ECO:0007669"/>
    <property type="project" value="UniProtKB-EC"/>
</dbReference>
<keyword evidence="2" id="KW-0378">Hydrolase</keyword>
<dbReference type="EC" id="3.13.1.3" evidence="2"/>